<sequence>MNDKEKVLWSALDRLRKNAQHIFDGKAVRDWAETLAEADAALAAVNAAESLPVSSEQEIDVSIDAPMMDYEEAGKEAYAEQRVIVFRAIPTGQKFAAHPEGHYVALTKPSRTVAEPKPTPSTPAHSVQVTYEGKGAHAGCVCGWGIHQDTPVSASGFVQAMAAEHLSKPQPDSSSIPVRSRSYHEGLLKNLADPVEAMAYVQAAIDDSPEAFWKAVKNVAEARDSSSISTGHTFEEWIEIYSHRVVDNGATPISPMERSAKGQSNGR</sequence>
<proteinExistence type="predicted"/>
<reference evidence="1" key="1">
    <citation type="submission" date="2023-03" db="EMBL/GenBank/DDBJ databases">
        <title>Edaphobacter sp.</title>
        <authorList>
            <person name="Huber K.J."/>
            <person name="Papendorf J."/>
            <person name="Pilke C."/>
            <person name="Bunk B."/>
            <person name="Sproeer C."/>
            <person name="Pester M."/>
        </authorList>
    </citation>
    <scope>NUCLEOTIDE SEQUENCE</scope>
    <source>
        <strain evidence="1">DSM 109920</strain>
    </source>
</reference>
<evidence type="ECO:0000313" key="1">
    <source>
        <dbReference type="EMBL" id="XBH13248.1"/>
    </source>
</evidence>
<gene>
    <name evidence="1" type="ORF">P8936_16405</name>
</gene>
<accession>A0AAU7D7P5</accession>
<dbReference type="AlphaFoldDB" id="A0AAU7D7P5"/>
<organism evidence="1">
    <name type="scientific">Edaphobacter paludis</name>
    <dbReference type="NCBI Taxonomy" id="3035702"/>
    <lineage>
        <taxon>Bacteria</taxon>
        <taxon>Pseudomonadati</taxon>
        <taxon>Acidobacteriota</taxon>
        <taxon>Terriglobia</taxon>
        <taxon>Terriglobales</taxon>
        <taxon>Acidobacteriaceae</taxon>
        <taxon>Edaphobacter</taxon>
    </lineage>
</organism>
<dbReference type="RefSeq" id="WP_348269730.1">
    <property type="nucleotide sequence ID" value="NZ_CP121195.1"/>
</dbReference>
<name>A0AAU7D7P5_9BACT</name>
<protein>
    <submittedName>
        <fullName evidence="1">Uncharacterized protein</fullName>
    </submittedName>
</protein>
<dbReference type="EMBL" id="CP121195">
    <property type="protein sequence ID" value="XBH13248.1"/>
    <property type="molecule type" value="Genomic_DNA"/>
</dbReference>